<feature type="signal peptide" evidence="3">
    <location>
        <begin position="1"/>
        <end position="24"/>
    </location>
</feature>
<sequence length="217" mass="23769">MTPPGRAISHTRFTLLLWLGGMHALPTPQQQTEPDAIEGTSSASASATSMTSSTSGISNAELIGYAAAGIAVLLAIAVGGIIWNKRRKRKTAVAAESEPPQGNSPRKESFDSSVDEEPHKASHEPVTPVVGQNLAGRGVQANGGMLKHQLVPAKVVRKYKRDENVEYSSKEEQPTQRSRRERRLRKKSDDRKHRRQSESSDSETESCTDESVRSKRR</sequence>
<evidence type="ECO:0000313" key="4">
    <source>
        <dbReference type="EMBL" id="KAG7544268.1"/>
    </source>
</evidence>
<comment type="caution">
    <text evidence="4">The sequence shown here is derived from an EMBL/GenBank/DDBJ whole genome shotgun (WGS) entry which is preliminary data.</text>
</comment>
<protein>
    <recommendedName>
        <fullName evidence="6">Transmembrane protein</fullName>
    </recommendedName>
</protein>
<reference evidence="4" key="1">
    <citation type="submission" date="2020-04" db="EMBL/GenBank/DDBJ databases">
        <title>Analysis of mating type loci in Filobasidium floriforme.</title>
        <authorList>
            <person name="Nowrousian M."/>
        </authorList>
    </citation>
    <scope>NUCLEOTIDE SEQUENCE</scope>
    <source>
        <strain evidence="4">CBS 6242</strain>
    </source>
</reference>
<keyword evidence="2" id="KW-1133">Transmembrane helix</keyword>
<feature type="region of interest" description="Disordered" evidence="1">
    <location>
        <begin position="26"/>
        <end position="53"/>
    </location>
</feature>
<feature type="chain" id="PRO_5035476774" description="Transmembrane protein" evidence="3">
    <location>
        <begin position="25"/>
        <end position="217"/>
    </location>
</feature>
<proteinExistence type="predicted"/>
<evidence type="ECO:0008006" key="6">
    <source>
        <dbReference type="Google" id="ProtNLM"/>
    </source>
</evidence>
<evidence type="ECO:0000256" key="2">
    <source>
        <dbReference type="SAM" id="Phobius"/>
    </source>
</evidence>
<feature type="compositionally biased region" description="Low complexity" evidence="1">
    <location>
        <begin position="40"/>
        <end position="53"/>
    </location>
</feature>
<name>A0A8K0JL54_9TREE</name>
<accession>A0A8K0JL54</accession>
<evidence type="ECO:0000256" key="3">
    <source>
        <dbReference type="SAM" id="SignalP"/>
    </source>
</evidence>
<feature type="region of interest" description="Disordered" evidence="1">
    <location>
        <begin position="159"/>
        <end position="217"/>
    </location>
</feature>
<keyword evidence="2" id="KW-0812">Transmembrane</keyword>
<keyword evidence="5" id="KW-1185">Reference proteome</keyword>
<evidence type="ECO:0000256" key="1">
    <source>
        <dbReference type="SAM" id="MobiDB-lite"/>
    </source>
</evidence>
<feature type="compositionally biased region" description="Basic residues" evidence="1">
    <location>
        <begin position="177"/>
        <end position="186"/>
    </location>
</feature>
<keyword evidence="2" id="KW-0472">Membrane</keyword>
<feature type="compositionally biased region" description="Basic and acidic residues" evidence="1">
    <location>
        <begin position="160"/>
        <end position="174"/>
    </location>
</feature>
<feature type="region of interest" description="Disordered" evidence="1">
    <location>
        <begin position="92"/>
        <end position="132"/>
    </location>
</feature>
<keyword evidence="3" id="KW-0732">Signal</keyword>
<dbReference type="Proteomes" id="UP000812966">
    <property type="component" value="Unassembled WGS sequence"/>
</dbReference>
<organism evidence="4 5">
    <name type="scientific">Filobasidium floriforme</name>
    <dbReference type="NCBI Taxonomy" id="5210"/>
    <lineage>
        <taxon>Eukaryota</taxon>
        <taxon>Fungi</taxon>
        <taxon>Dikarya</taxon>
        <taxon>Basidiomycota</taxon>
        <taxon>Agaricomycotina</taxon>
        <taxon>Tremellomycetes</taxon>
        <taxon>Filobasidiales</taxon>
        <taxon>Filobasidiaceae</taxon>
        <taxon>Filobasidium</taxon>
    </lineage>
</organism>
<dbReference type="EMBL" id="JABELV010000061">
    <property type="protein sequence ID" value="KAG7544268.1"/>
    <property type="molecule type" value="Genomic_DNA"/>
</dbReference>
<feature type="compositionally biased region" description="Basic and acidic residues" evidence="1">
    <location>
        <begin position="105"/>
        <end position="123"/>
    </location>
</feature>
<gene>
    <name evidence="4" type="ORF">FFLO_03381</name>
</gene>
<evidence type="ECO:0000313" key="5">
    <source>
        <dbReference type="Proteomes" id="UP000812966"/>
    </source>
</evidence>
<dbReference type="AlphaFoldDB" id="A0A8K0JL54"/>
<feature type="transmembrane region" description="Helical" evidence="2">
    <location>
        <begin position="62"/>
        <end position="83"/>
    </location>
</feature>